<dbReference type="InterPro" id="IPR011701">
    <property type="entry name" value="MFS"/>
</dbReference>
<keyword evidence="2" id="KW-0813">Transport</keyword>
<dbReference type="InterPro" id="IPR044770">
    <property type="entry name" value="MFS_spinster-like"/>
</dbReference>
<dbReference type="AlphaFoldDB" id="A0A062VED0"/>
<reference evidence="8 9" key="1">
    <citation type="journal article" date="2014" name="Antonie Van Leeuwenhoek">
        <title>Hyphomonas beringensis sp. nov. and Hyphomonas chukchiensis sp. nov., isolated from surface seawater of the Bering Sea and Chukchi Sea.</title>
        <authorList>
            <person name="Li C."/>
            <person name="Lai Q."/>
            <person name="Li G."/>
            <person name="Dong C."/>
            <person name="Wang J."/>
            <person name="Liao Y."/>
            <person name="Shao Z."/>
        </authorList>
    </citation>
    <scope>NUCLEOTIDE SEQUENCE [LARGE SCALE GENOMIC DNA]</scope>
    <source>
        <strain evidence="8 9">PS728</strain>
    </source>
</reference>
<dbReference type="InterPro" id="IPR020846">
    <property type="entry name" value="MFS_dom"/>
</dbReference>
<feature type="domain" description="Major facilitator superfamily (MFS) profile" evidence="7">
    <location>
        <begin position="31"/>
        <end position="491"/>
    </location>
</feature>
<feature type="transmembrane region" description="Helical" evidence="6">
    <location>
        <begin position="65"/>
        <end position="86"/>
    </location>
</feature>
<dbReference type="PANTHER" id="PTHR23505:SF79">
    <property type="entry name" value="PROTEIN SPINSTER"/>
    <property type="match status" value="1"/>
</dbReference>
<evidence type="ECO:0000256" key="4">
    <source>
        <dbReference type="ARBA" id="ARBA00022989"/>
    </source>
</evidence>
<dbReference type="GO" id="GO:0016020">
    <property type="term" value="C:membrane"/>
    <property type="evidence" value="ECO:0007669"/>
    <property type="project" value="UniProtKB-SubCell"/>
</dbReference>
<organism evidence="8 9">
    <name type="scientific">Hyphomonas polymorpha PS728</name>
    <dbReference type="NCBI Taxonomy" id="1280954"/>
    <lineage>
        <taxon>Bacteria</taxon>
        <taxon>Pseudomonadati</taxon>
        <taxon>Pseudomonadota</taxon>
        <taxon>Alphaproteobacteria</taxon>
        <taxon>Hyphomonadales</taxon>
        <taxon>Hyphomonadaceae</taxon>
        <taxon>Hyphomonas</taxon>
    </lineage>
</organism>
<keyword evidence="4 6" id="KW-1133">Transmembrane helix</keyword>
<keyword evidence="3 6" id="KW-0812">Transmembrane</keyword>
<evidence type="ECO:0000256" key="6">
    <source>
        <dbReference type="SAM" id="Phobius"/>
    </source>
</evidence>
<proteinExistence type="predicted"/>
<dbReference type="EMBL" id="ARYM01000015">
    <property type="protein sequence ID" value="KCZ97789.1"/>
    <property type="molecule type" value="Genomic_DNA"/>
</dbReference>
<dbReference type="CDD" id="cd17328">
    <property type="entry name" value="MFS_spinster_like"/>
    <property type="match status" value="1"/>
</dbReference>
<name>A0A062VED0_9PROT</name>
<comment type="subcellular location">
    <subcellularLocation>
        <location evidence="1">Membrane</location>
        <topology evidence="1">Multi-pass membrane protein</topology>
    </subcellularLocation>
</comment>
<feature type="transmembrane region" description="Helical" evidence="6">
    <location>
        <begin position="369"/>
        <end position="391"/>
    </location>
</feature>
<dbReference type="PANTHER" id="PTHR23505">
    <property type="entry name" value="SPINSTER"/>
    <property type="match status" value="1"/>
</dbReference>
<evidence type="ECO:0000259" key="7">
    <source>
        <dbReference type="PROSITE" id="PS50850"/>
    </source>
</evidence>
<dbReference type="SUPFAM" id="SSF103473">
    <property type="entry name" value="MFS general substrate transporter"/>
    <property type="match status" value="1"/>
</dbReference>
<feature type="transmembrane region" description="Helical" evidence="6">
    <location>
        <begin position="30"/>
        <end position="53"/>
    </location>
</feature>
<protein>
    <submittedName>
        <fullName evidence="8">Major facilitator family transporter</fullName>
    </submittedName>
</protein>
<dbReference type="PATRIC" id="fig|1280954.3.peg.2650"/>
<feature type="transmembrane region" description="Helical" evidence="6">
    <location>
        <begin position="98"/>
        <end position="125"/>
    </location>
</feature>
<sequence>MTDAATPSQTSATTQPGYLTGFGTPLYRGYVLSSLLIVYIFNFIDRSIFGILTEPMKLSLQLEDWHMGVLGGLAFAIFYTTLGIPIARVAERRSRMMIIVISLTLWSLMTVMCGFATSFLTLFIFRLLVGVGEAGCTPPAQSVIADYFKPTSRATAASIYALGVPLGGMLAGLSAGPINDYVTGENVYNLLGSWGWTWAQGLVDWNSLEGWRIAFIAVGLPGVLFALILFFTVKEPPRGYSDPPGAPRKAVPDGFGTVLKDLMQKPTYVHVVAGAAIASFAGYGVAAFSTSFLLRTHGLTLTQAALIFSLVLGLMAALGVFLSGFLADKLSVRYPTALSWMPALGMGLSVPLYWLGYLSPTVPLMIPPLMLAATLHYFYLGPMYAVSAGVVDSRTRATAVAITLFAVNLIGIGLGPTLIGFLSTGLKTMMLSGNDLGLTLSMCKDVTGLAADQVAACRDADARGLQWSIIIFATLYGWAAIHYLLAGKTLHRDMLPKTA</sequence>
<feature type="transmembrane region" description="Helical" evidence="6">
    <location>
        <begin position="306"/>
        <end position="326"/>
    </location>
</feature>
<dbReference type="PROSITE" id="PS50850">
    <property type="entry name" value="MFS"/>
    <property type="match status" value="1"/>
</dbReference>
<evidence type="ECO:0000256" key="1">
    <source>
        <dbReference type="ARBA" id="ARBA00004141"/>
    </source>
</evidence>
<feature type="transmembrane region" description="Helical" evidence="6">
    <location>
        <begin position="398"/>
        <end position="422"/>
    </location>
</feature>
<dbReference type="InterPro" id="IPR036259">
    <property type="entry name" value="MFS_trans_sf"/>
</dbReference>
<keyword evidence="9" id="KW-1185">Reference proteome</keyword>
<dbReference type="Proteomes" id="UP000027100">
    <property type="component" value="Unassembled WGS sequence"/>
</dbReference>
<feature type="transmembrane region" description="Helical" evidence="6">
    <location>
        <begin position="268"/>
        <end position="294"/>
    </location>
</feature>
<dbReference type="STRING" id="1280954.HPO_13080"/>
<dbReference type="Pfam" id="PF07690">
    <property type="entry name" value="MFS_1"/>
    <property type="match status" value="1"/>
</dbReference>
<dbReference type="eggNOG" id="COG2271">
    <property type="taxonomic scope" value="Bacteria"/>
</dbReference>
<keyword evidence="5 6" id="KW-0472">Membrane</keyword>
<dbReference type="OrthoDB" id="7473300at2"/>
<dbReference type="Gene3D" id="1.20.1250.20">
    <property type="entry name" value="MFS general substrate transporter like domains"/>
    <property type="match status" value="2"/>
</dbReference>
<accession>A0A062VED0</accession>
<comment type="caution">
    <text evidence="8">The sequence shown here is derived from an EMBL/GenBank/DDBJ whole genome shotgun (WGS) entry which is preliminary data.</text>
</comment>
<evidence type="ECO:0000313" key="8">
    <source>
        <dbReference type="EMBL" id="KCZ97789.1"/>
    </source>
</evidence>
<evidence type="ECO:0000256" key="3">
    <source>
        <dbReference type="ARBA" id="ARBA00022692"/>
    </source>
</evidence>
<feature type="transmembrane region" description="Helical" evidence="6">
    <location>
        <begin position="465"/>
        <end position="485"/>
    </location>
</feature>
<feature type="transmembrane region" description="Helical" evidence="6">
    <location>
        <begin position="338"/>
        <end position="357"/>
    </location>
</feature>
<feature type="transmembrane region" description="Helical" evidence="6">
    <location>
        <begin position="213"/>
        <end position="233"/>
    </location>
</feature>
<dbReference type="RefSeq" id="WP_035599627.1">
    <property type="nucleotide sequence ID" value="NZ_ARYM01000015.1"/>
</dbReference>
<evidence type="ECO:0000256" key="5">
    <source>
        <dbReference type="ARBA" id="ARBA00023136"/>
    </source>
</evidence>
<gene>
    <name evidence="8" type="ORF">HPO_13080</name>
</gene>
<dbReference type="GO" id="GO:0022857">
    <property type="term" value="F:transmembrane transporter activity"/>
    <property type="evidence" value="ECO:0007669"/>
    <property type="project" value="InterPro"/>
</dbReference>
<evidence type="ECO:0000256" key="2">
    <source>
        <dbReference type="ARBA" id="ARBA00022448"/>
    </source>
</evidence>
<evidence type="ECO:0000313" key="9">
    <source>
        <dbReference type="Proteomes" id="UP000027100"/>
    </source>
</evidence>